<keyword evidence="2" id="KW-0436">Ligase</keyword>
<evidence type="ECO:0000256" key="2">
    <source>
        <dbReference type="ARBA" id="ARBA00022598"/>
    </source>
</evidence>
<dbReference type="CDD" id="cd01995">
    <property type="entry name" value="QueC-like"/>
    <property type="match status" value="1"/>
</dbReference>
<dbReference type="Pfam" id="PF06508">
    <property type="entry name" value="QueC"/>
    <property type="match status" value="1"/>
</dbReference>
<evidence type="ECO:0000256" key="9">
    <source>
        <dbReference type="ARBA" id="ARBA00047890"/>
    </source>
</evidence>
<organism evidence="10 11">
    <name type="scientific">Arthrobacter phage Mufasa8</name>
    <dbReference type="NCBI Taxonomy" id="2656526"/>
    <lineage>
        <taxon>Viruses</taxon>
        <taxon>Duplodnaviria</taxon>
        <taxon>Heunggongvirae</taxon>
        <taxon>Uroviricota</taxon>
        <taxon>Caudoviricetes</taxon>
        <taxon>Mufasoctovirus</taxon>
        <taxon>Mufasoctovirus mufasa8</taxon>
    </lineage>
</organism>
<dbReference type="RefSeq" id="YP_009885173.1">
    <property type="nucleotide sequence ID" value="NC_049478.1"/>
</dbReference>
<dbReference type="HAMAP" id="MF_01633">
    <property type="entry name" value="QueC"/>
    <property type="match status" value="1"/>
</dbReference>
<dbReference type="InterPro" id="IPR014729">
    <property type="entry name" value="Rossmann-like_a/b/a_fold"/>
</dbReference>
<comment type="similarity">
    <text evidence="7">Belongs to the QueC family.</text>
</comment>
<dbReference type="EMBL" id="MN586027">
    <property type="protein sequence ID" value="QGJ93540.1"/>
    <property type="molecule type" value="Genomic_DNA"/>
</dbReference>
<evidence type="ECO:0000256" key="6">
    <source>
        <dbReference type="ARBA" id="ARBA00022840"/>
    </source>
</evidence>
<dbReference type="GO" id="GO:0046872">
    <property type="term" value="F:metal ion binding"/>
    <property type="evidence" value="ECO:0007669"/>
    <property type="project" value="UniProtKB-KW"/>
</dbReference>
<dbReference type="Proteomes" id="UP000427282">
    <property type="component" value="Segment"/>
</dbReference>
<evidence type="ECO:0000256" key="3">
    <source>
        <dbReference type="ARBA" id="ARBA00022723"/>
    </source>
</evidence>
<dbReference type="PANTHER" id="PTHR42914">
    <property type="entry name" value="7-CYANO-7-DEAZAGUANINE SYNTHASE"/>
    <property type="match status" value="1"/>
</dbReference>
<comment type="pathway">
    <text evidence="1">Purine metabolism; 7-cyano-7-deazaguanine biosynthesis.</text>
</comment>
<comment type="catalytic activity">
    <reaction evidence="9">
        <text>7-carboxy-7-carbaguanine + NH4(+) + 2 ATP = 7-cyano-7-carbaguanine + 2 AMP + 2 diphosphate + 2 H(+)</text>
        <dbReference type="Rhea" id="RHEA:27982"/>
        <dbReference type="ChEBI" id="CHEBI:15378"/>
        <dbReference type="ChEBI" id="CHEBI:28938"/>
        <dbReference type="ChEBI" id="CHEBI:30616"/>
        <dbReference type="ChEBI" id="CHEBI:33019"/>
        <dbReference type="ChEBI" id="CHEBI:45075"/>
        <dbReference type="ChEBI" id="CHEBI:61036"/>
        <dbReference type="ChEBI" id="CHEBI:456215"/>
        <dbReference type="EC" id="6.3.4.20"/>
    </reaction>
</comment>
<name>A0A649VM89_9CAUD</name>
<gene>
    <name evidence="10" type="primary">93</name>
    <name evidence="10" type="ORF">SEA_MUFASA8_93</name>
</gene>
<evidence type="ECO:0000256" key="7">
    <source>
        <dbReference type="ARBA" id="ARBA00037993"/>
    </source>
</evidence>
<dbReference type="Gene3D" id="3.40.50.620">
    <property type="entry name" value="HUPs"/>
    <property type="match status" value="1"/>
</dbReference>
<keyword evidence="5" id="KW-0862">Zinc</keyword>
<evidence type="ECO:0000256" key="1">
    <source>
        <dbReference type="ARBA" id="ARBA00005061"/>
    </source>
</evidence>
<dbReference type="PIRSF" id="PIRSF006293">
    <property type="entry name" value="ExsB"/>
    <property type="match status" value="1"/>
</dbReference>
<dbReference type="PANTHER" id="PTHR42914:SF1">
    <property type="entry name" value="7-CYANO-7-DEAZAGUANINE SYNTHASE"/>
    <property type="match status" value="1"/>
</dbReference>
<dbReference type="GO" id="GO:0005524">
    <property type="term" value="F:ATP binding"/>
    <property type="evidence" value="ECO:0007669"/>
    <property type="project" value="UniProtKB-KW"/>
</dbReference>
<dbReference type="GeneID" id="55814544"/>
<dbReference type="GO" id="GO:0016874">
    <property type="term" value="F:ligase activity"/>
    <property type="evidence" value="ECO:0007669"/>
    <property type="project" value="UniProtKB-KW"/>
</dbReference>
<keyword evidence="4" id="KW-0547">Nucleotide-binding</keyword>
<keyword evidence="11" id="KW-1185">Reference proteome</keyword>
<dbReference type="NCBIfam" id="TIGR00364">
    <property type="entry name" value="7-cyano-7-deazaguanine synthase QueC"/>
    <property type="match status" value="1"/>
</dbReference>
<keyword evidence="3" id="KW-0479">Metal-binding</keyword>
<evidence type="ECO:0000256" key="8">
    <source>
        <dbReference type="ARBA" id="ARBA00039149"/>
    </source>
</evidence>
<dbReference type="EC" id="6.3.4.20" evidence="8"/>
<accession>A0A649VM89</accession>
<keyword evidence="6" id="KW-0067">ATP-binding</keyword>
<sequence>MTKTQLVLLSGGMDSSAALAQAHSSGLPVLAVSVDYGQRHVKEIEAAAAVAKHYGVEHVTLDMTGWGKLLKGSSLTDSSVDVPEGHYAAPTMALTVVPNRNATMLMAAVGVADAYGIDQVVTAVHAGDHAIYADCRPDFIDAADRTARVATEGRVSIVAPFVMWTKTDIAREGARLGTPFGLTWSCYNGRELQCGVCGTCTERKEAFHDAGLTDPTEYEGAAA</sequence>
<proteinExistence type="inferred from homology"/>
<evidence type="ECO:0000313" key="10">
    <source>
        <dbReference type="EMBL" id="QGJ93540.1"/>
    </source>
</evidence>
<dbReference type="SUPFAM" id="SSF52402">
    <property type="entry name" value="Adenine nucleotide alpha hydrolases-like"/>
    <property type="match status" value="1"/>
</dbReference>
<evidence type="ECO:0000256" key="4">
    <source>
        <dbReference type="ARBA" id="ARBA00022741"/>
    </source>
</evidence>
<dbReference type="InterPro" id="IPR018317">
    <property type="entry name" value="QueC"/>
</dbReference>
<reference evidence="10 11" key="1">
    <citation type="submission" date="2019-10" db="EMBL/GenBank/DDBJ databases">
        <authorList>
            <person name="Garlena R.A."/>
            <person name="Russell D.A."/>
            <person name="Pope W.H."/>
            <person name="Jacobs-Sera D."/>
            <person name="Hatfull G.F."/>
        </authorList>
    </citation>
    <scope>NUCLEOTIDE SEQUENCE [LARGE SCALE GENOMIC DNA]</scope>
</reference>
<evidence type="ECO:0000256" key="5">
    <source>
        <dbReference type="ARBA" id="ARBA00022833"/>
    </source>
</evidence>
<protein>
    <recommendedName>
        <fullName evidence="8">7-cyano-7-deazaguanine synthase</fullName>
        <ecNumber evidence="8">6.3.4.20</ecNumber>
    </recommendedName>
</protein>
<dbReference type="KEGG" id="vg:55814544"/>
<evidence type="ECO:0000313" key="11">
    <source>
        <dbReference type="Proteomes" id="UP000427282"/>
    </source>
</evidence>